<evidence type="ECO:0000313" key="3">
    <source>
        <dbReference type="Proteomes" id="UP000092508"/>
    </source>
</evidence>
<dbReference type="OrthoDB" id="9786134at2"/>
<dbReference type="RefSeq" id="WP_067235101.1">
    <property type="nucleotide sequence ID" value="NZ_LZMZ01000006.1"/>
</dbReference>
<name>A0A1B8QEW0_9GAMM</name>
<dbReference type="STRING" id="34059.A9308_03940"/>
<evidence type="ECO:0000259" key="1">
    <source>
        <dbReference type="PROSITE" id="PS51340"/>
    </source>
</evidence>
<dbReference type="AlphaFoldDB" id="A0A1B8QEW0"/>
<comment type="caution">
    <text evidence="2">The sequence shown here is derived from an EMBL/GenBank/DDBJ whole genome shotgun (WGS) entry which is preliminary data.</text>
</comment>
<dbReference type="PROSITE" id="PS51340">
    <property type="entry name" value="MOSC"/>
    <property type="match status" value="1"/>
</dbReference>
<dbReference type="PANTHER" id="PTHR30212">
    <property type="entry name" value="PROTEIN YIIM"/>
    <property type="match status" value="1"/>
</dbReference>
<sequence length="229" mass="25227">MNDNQNLPRLIGTLSDVRAGKADYFARDKLSAINKYPVQGAVAVNYLGLVTDEQADRRHHGGHLKAVHQMPVTTYAKINAAFGMDVAIGTLGENLTVTTPDVPMQESNVCIGDVYRFGEDDASSVKLRVVQPRRPCFKINDQLGRYGVASFISQQGIAGWYFQVVQDGKLSAGLPVYLVARPYAFADLATLWQLANQKGKLTAEVVEPWLAIDCLEDTWQAMLAKKRAQ</sequence>
<dbReference type="GO" id="GO:0030170">
    <property type="term" value="F:pyridoxal phosphate binding"/>
    <property type="evidence" value="ECO:0007669"/>
    <property type="project" value="InterPro"/>
</dbReference>
<reference evidence="2 3" key="1">
    <citation type="submission" date="2016-06" db="EMBL/GenBank/DDBJ databases">
        <title>Draft genome of Moraxella atlantae CCUG 66109.</title>
        <authorList>
            <person name="Salva-Serra F."/>
            <person name="Engstrom-Jakobsson H."/>
            <person name="Thorell K."/>
            <person name="Gonzales-Siles L."/>
            <person name="Karlsson R."/>
            <person name="Boulund F."/>
            <person name="Engstrand L."/>
            <person name="Kristiansson E."/>
            <person name="Moore E."/>
        </authorList>
    </citation>
    <scope>NUCLEOTIDE SEQUENCE [LARGE SCALE GENOMIC DNA]</scope>
    <source>
        <strain evidence="2 3">CCUG 66109</strain>
    </source>
</reference>
<dbReference type="SUPFAM" id="SSF50800">
    <property type="entry name" value="PK beta-barrel domain-like"/>
    <property type="match status" value="1"/>
</dbReference>
<organism evidence="2 3">
    <name type="scientific">Faucicola atlantae</name>
    <dbReference type="NCBI Taxonomy" id="34059"/>
    <lineage>
        <taxon>Bacteria</taxon>
        <taxon>Pseudomonadati</taxon>
        <taxon>Pseudomonadota</taxon>
        <taxon>Gammaproteobacteria</taxon>
        <taxon>Moraxellales</taxon>
        <taxon>Moraxellaceae</taxon>
        <taxon>Faucicola</taxon>
    </lineage>
</organism>
<dbReference type="EMBL" id="LZMZ01000006">
    <property type="protein sequence ID" value="OBX80493.1"/>
    <property type="molecule type" value="Genomic_DNA"/>
</dbReference>
<proteinExistence type="predicted"/>
<dbReference type="GO" id="GO:0030151">
    <property type="term" value="F:molybdenum ion binding"/>
    <property type="evidence" value="ECO:0007669"/>
    <property type="project" value="InterPro"/>
</dbReference>
<protein>
    <submittedName>
        <fullName evidence="2">Molybdenum cofactor biosysynthesis protein</fullName>
    </submittedName>
</protein>
<feature type="domain" description="MOSC" evidence="1">
    <location>
        <begin position="36"/>
        <end position="179"/>
    </location>
</feature>
<dbReference type="Pfam" id="PF03473">
    <property type="entry name" value="MOSC"/>
    <property type="match status" value="1"/>
</dbReference>
<dbReference type="InterPro" id="IPR052353">
    <property type="entry name" value="Benzoxazolinone_Detox_Enz"/>
</dbReference>
<gene>
    <name evidence="2" type="ORF">A9308_03940</name>
</gene>
<dbReference type="InterPro" id="IPR005302">
    <property type="entry name" value="MoCF_Sase_C"/>
</dbReference>
<dbReference type="Gene3D" id="2.40.33.20">
    <property type="entry name" value="PK beta-barrel domain-like"/>
    <property type="match status" value="1"/>
</dbReference>
<dbReference type="PANTHER" id="PTHR30212:SF2">
    <property type="entry name" value="PROTEIN YIIM"/>
    <property type="match status" value="1"/>
</dbReference>
<dbReference type="GO" id="GO:0003824">
    <property type="term" value="F:catalytic activity"/>
    <property type="evidence" value="ECO:0007669"/>
    <property type="project" value="InterPro"/>
</dbReference>
<dbReference type="Proteomes" id="UP000092508">
    <property type="component" value="Unassembled WGS sequence"/>
</dbReference>
<accession>A0A1B8QEW0</accession>
<evidence type="ECO:0000313" key="2">
    <source>
        <dbReference type="EMBL" id="OBX80493.1"/>
    </source>
</evidence>
<dbReference type="InterPro" id="IPR011037">
    <property type="entry name" value="Pyrv_Knase-like_insert_dom_sf"/>
</dbReference>